<dbReference type="InterPro" id="IPR000182">
    <property type="entry name" value="GNAT_dom"/>
</dbReference>
<protein>
    <submittedName>
        <fullName evidence="2">GNAT family N-acetyltransferase</fullName>
    </submittedName>
</protein>
<dbReference type="EMBL" id="JBHUDG010000005">
    <property type="protein sequence ID" value="MFD1629641.1"/>
    <property type="molecule type" value="Genomic_DNA"/>
</dbReference>
<dbReference type="RefSeq" id="WP_379662019.1">
    <property type="nucleotide sequence ID" value="NZ_JBHUDG010000005.1"/>
</dbReference>
<accession>A0ABW4IA53</accession>
<reference evidence="3" key="1">
    <citation type="journal article" date="2019" name="Int. J. Syst. Evol. Microbiol.">
        <title>The Global Catalogue of Microorganisms (GCM) 10K type strain sequencing project: providing services to taxonomists for standard genome sequencing and annotation.</title>
        <authorList>
            <consortium name="The Broad Institute Genomics Platform"/>
            <consortium name="The Broad Institute Genome Sequencing Center for Infectious Disease"/>
            <person name="Wu L."/>
            <person name="Ma J."/>
        </authorList>
    </citation>
    <scope>NUCLEOTIDE SEQUENCE [LARGE SCALE GENOMIC DNA]</scope>
    <source>
        <strain evidence="3">CCUG 53762</strain>
    </source>
</reference>
<dbReference type="Proteomes" id="UP001597118">
    <property type="component" value="Unassembled WGS sequence"/>
</dbReference>
<evidence type="ECO:0000313" key="3">
    <source>
        <dbReference type="Proteomes" id="UP001597118"/>
    </source>
</evidence>
<keyword evidence="3" id="KW-1185">Reference proteome</keyword>
<proteinExistence type="predicted"/>
<gene>
    <name evidence="2" type="ORF">ACFSAH_07130</name>
</gene>
<dbReference type="Gene3D" id="3.40.630.30">
    <property type="match status" value="1"/>
</dbReference>
<evidence type="ECO:0000259" key="1">
    <source>
        <dbReference type="Pfam" id="PF13302"/>
    </source>
</evidence>
<dbReference type="SUPFAM" id="SSF55729">
    <property type="entry name" value="Acyl-CoA N-acyltransferases (Nat)"/>
    <property type="match status" value="1"/>
</dbReference>
<sequence length="182" mass="21483">MDQGYSFLKNGIERYGIRLRFVEIKDSEFILSLRNDERLGKFISKTSNRLSDQEQWISDYKKRELKGEEFYFIVEDSQGERYGVTRLSDLKKGIPFELGSWLFSRESPPGMAIKADIIAKEVGFDTLGFNVCKFNVRRDNKSVLNYHLRYEPLIVEETDIDIYFNLSKENFNKGKQKFLKFL</sequence>
<name>A0ABW4IA53_9SPHI</name>
<dbReference type="Pfam" id="PF13302">
    <property type="entry name" value="Acetyltransf_3"/>
    <property type="match status" value="1"/>
</dbReference>
<comment type="caution">
    <text evidence="2">The sequence shown here is derived from an EMBL/GenBank/DDBJ whole genome shotgun (WGS) entry which is preliminary data.</text>
</comment>
<feature type="domain" description="N-acetyltransferase" evidence="1">
    <location>
        <begin position="18"/>
        <end position="143"/>
    </location>
</feature>
<dbReference type="InterPro" id="IPR016181">
    <property type="entry name" value="Acyl_CoA_acyltransferase"/>
</dbReference>
<organism evidence="2 3">
    <name type="scientific">Pseudopedobacter beijingensis</name>
    <dbReference type="NCBI Taxonomy" id="1207056"/>
    <lineage>
        <taxon>Bacteria</taxon>
        <taxon>Pseudomonadati</taxon>
        <taxon>Bacteroidota</taxon>
        <taxon>Sphingobacteriia</taxon>
        <taxon>Sphingobacteriales</taxon>
        <taxon>Sphingobacteriaceae</taxon>
        <taxon>Pseudopedobacter</taxon>
    </lineage>
</organism>
<evidence type="ECO:0000313" key="2">
    <source>
        <dbReference type="EMBL" id="MFD1629641.1"/>
    </source>
</evidence>